<dbReference type="Pfam" id="PF00367">
    <property type="entry name" value="PTS_EIIB"/>
    <property type="match status" value="1"/>
</dbReference>
<dbReference type="CDD" id="cd00212">
    <property type="entry name" value="PTS_IIB_glc"/>
    <property type="match status" value="1"/>
</dbReference>
<evidence type="ECO:0000256" key="11">
    <source>
        <dbReference type="PROSITE-ProRule" id="PRU00421"/>
    </source>
</evidence>
<dbReference type="SUPFAM" id="SSF55604">
    <property type="entry name" value="Glucose permease domain IIB"/>
    <property type="match status" value="1"/>
</dbReference>
<keyword evidence="4" id="KW-0762">Sugar transport</keyword>
<feature type="transmembrane region" description="Helical" evidence="12">
    <location>
        <begin position="202"/>
        <end position="220"/>
    </location>
</feature>
<evidence type="ECO:0000256" key="9">
    <source>
        <dbReference type="ARBA" id="ARBA00022989"/>
    </source>
</evidence>
<reference evidence="15 16" key="1">
    <citation type="submission" date="2019-03" db="EMBL/GenBank/DDBJ databases">
        <title>Genomic Encyclopedia of Type Strains, Phase IV (KMG-IV): sequencing the most valuable type-strain genomes for metagenomic binning, comparative biology and taxonomic classification.</title>
        <authorList>
            <person name="Goeker M."/>
        </authorList>
    </citation>
    <scope>NUCLEOTIDE SEQUENCE [LARGE SCALE GENOMIC DNA]</scope>
    <source>
        <strain evidence="15 16">DSM 29487</strain>
    </source>
</reference>
<dbReference type="Pfam" id="PF02378">
    <property type="entry name" value="PTS_EIIC"/>
    <property type="match status" value="1"/>
</dbReference>
<feature type="transmembrane region" description="Helical" evidence="12">
    <location>
        <begin position="49"/>
        <end position="69"/>
    </location>
</feature>
<dbReference type="Gene3D" id="3.30.1360.60">
    <property type="entry name" value="Glucose permease domain IIB"/>
    <property type="match status" value="1"/>
</dbReference>
<evidence type="ECO:0000256" key="6">
    <source>
        <dbReference type="ARBA" id="ARBA00022683"/>
    </source>
</evidence>
<keyword evidence="10 12" id="KW-0472">Membrane</keyword>
<dbReference type="GO" id="GO:0090563">
    <property type="term" value="F:protein-phosphocysteine-sugar phosphotransferase activity"/>
    <property type="evidence" value="ECO:0007669"/>
    <property type="project" value="TreeGrafter"/>
</dbReference>
<name>A0A4R3Z9D0_9FIRM</name>
<keyword evidence="8" id="KW-0418">Kinase</keyword>
<feature type="active site" description="Phosphocysteine intermediate; for EIIB activity" evidence="11">
    <location>
        <position position="416"/>
    </location>
</feature>
<sequence>MKKLLSWVMNQLSKLGRAMFVPLAATPIAGLLARISASDMLNLPMIENASWVVFSMMDLLFAIGSVMAYAKVKDKAIPIIGAIVSLEVFKSVLSFIDPSIDMGVFAGILVGVMTAIVFNYSKEWKIPEIFIFFRGEKLVVTLAPLVAIVLANICSYVWLPIQSGLNDFGVWIASAGAIGIFIYGLLNRLLIPTGLHHVLNSYIYYELGTFVSASGEVVKGELPRFLAGDPTAGLFLAMFFIPMMFGLPGVCHAIYKKAKVNKQKIKAFMFSSAITSFISGITEPIEFSFMFVAPQLYILHAFFTGFSGVILYLMNVHLGISVNFCVIDYIMNFNMGQNAWIIIPVGIFFFFLYDCSFQLAIEHFDLKTPGREDNAENQNIEKELEAILNGSQYQNTAENILKYVGGKANVIDVEACTTRLRIELKNTKLVNEEKLKQCGSKGIMRFGEHEIQIIIGANVNKIAREFKELLD</sequence>
<feature type="transmembrane region" description="Helical" evidence="12">
    <location>
        <begin position="102"/>
        <end position="118"/>
    </location>
</feature>
<evidence type="ECO:0000256" key="3">
    <source>
        <dbReference type="ARBA" id="ARBA00022475"/>
    </source>
</evidence>
<dbReference type="PROSITE" id="PS51103">
    <property type="entry name" value="PTS_EIIC_TYPE_1"/>
    <property type="match status" value="1"/>
</dbReference>
<keyword evidence="9 12" id="KW-1133">Transmembrane helix</keyword>
<keyword evidence="7 12" id="KW-0812">Transmembrane</keyword>
<dbReference type="InterPro" id="IPR013013">
    <property type="entry name" value="PTS_EIIC_1"/>
</dbReference>
<evidence type="ECO:0000256" key="1">
    <source>
        <dbReference type="ARBA" id="ARBA00004651"/>
    </source>
</evidence>
<dbReference type="NCBIfam" id="TIGR00826">
    <property type="entry name" value="EIIB_glc"/>
    <property type="match status" value="1"/>
</dbReference>
<evidence type="ECO:0000259" key="14">
    <source>
        <dbReference type="PROSITE" id="PS51103"/>
    </source>
</evidence>
<dbReference type="PANTHER" id="PTHR30009">
    <property type="entry name" value="CYTOCHROME C-TYPE SYNTHESIS PROTEIN AND PTS TRANSMEMBRANE COMPONENT"/>
    <property type="match status" value="1"/>
</dbReference>
<feature type="domain" description="PTS EIIC type-1" evidence="14">
    <location>
        <begin position="6"/>
        <end position="373"/>
    </location>
</feature>
<feature type="transmembrane region" description="Helical" evidence="12">
    <location>
        <begin position="138"/>
        <end position="158"/>
    </location>
</feature>
<evidence type="ECO:0000313" key="15">
    <source>
        <dbReference type="EMBL" id="TCW01721.1"/>
    </source>
</evidence>
<keyword evidence="16" id="KW-1185">Reference proteome</keyword>
<feature type="transmembrane region" description="Helical" evidence="12">
    <location>
        <begin position="339"/>
        <end position="361"/>
    </location>
</feature>
<protein>
    <submittedName>
        <fullName evidence="15">PTS system N-acetylglucosamine-specific IIC component</fullName>
    </submittedName>
</protein>
<dbReference type="GO" id="GO:0016301">
    <property type="term" value="F:kinase activity"/>
    <property type="evidence" value="ECO:0007669"/>
    <property type="project" value="UniProtKB-KW"/>
</dbReference>
<evidence type="ECO:0000256" key="10">
    <source>
        <dbReference type="ARBA" id="ARBA00023136"/>
    </source>
</evidence>
<dbReference type="AlphaFoldDB" id="A0A4R3Z9D0"/>
<dbReference type="InterPro" id="IPR036878">
    <property type="entry name" value="Glu_permease_IIB"/>
</dbReference>
<keyword evidence="3" id="KW-1003">Cell membrane</keyword>
<feature type="transmembrane region" description="Helical" evidence="12">
    <location>
        <begin position="232"/>
        <end position="255"/>
    </location>
</feature>
<evidence type="ECO:0000313" key="16">
    <source>
        <dbReference type="Proteomes" id="UP000295515"/>
    </source>
</evidence>
<organism evidence="15 16">
    <name type="scientific">Longibaculum muris</name>
    <dbReference type="NCBI Taxonomy" id="1796628"/>
    <lineage>
        <taxon>Bacteria</taxon>
        <taxon>Bacillati</taxon>
        <taxon>Bacillota</taxon>
        <taxon>Erysipelotrichia</taxon>
        <taxon>Erysipelotrichales</taxon>
        <taxon>Coprobacillaceae</taxon>
        <taxon>Longibaculum</taxon>
    </lineage>
</organism>
<evidence type="ECO:0000256" key="12">
    <source>
        <dbReference type="SAM" id="Phobius"/>
    </source>
</evidence>
<evidence type="ECO:0000256" key="8">
    <source>
        <dbReference type="ARBA" id="ARBA00022777"/>
    </source>
</evidence>
<evidence type="ECO:0000259" key="13">
    <source>
        <dbReference type="PROSITE" id="PS51098"/>
    </source>
</evidence>
<dbReference type="RefSeq" id="WP_132226230.1">
    <property type="nucleotide sequence ID" value="NZ_JANKBF010000001.1"/>
</dbReference>
<dbReference type="GO" id="GO:0008982">
    <property type="term" value="F:protein-N(PI)-phosphohistidine-sugar phosphotransferase activity"/>
    <property type="evidence" value="ECO:0007669"/>
    <property type="project" value="InterPro"/>
</dbReference>
<keyword evidence="6" id="KW-0598">Phosphotransferase system</keyword>
<feature type="transmembrane region" description="Helical" evidence="12">
    <location>
        <begin position="170"/>
        <end position="190"/>
    </location>
</feature>
<evidence type="ECO:0000256" key="5">
    <source>
        <dbReference type="ARBA" id="ARBA00022679"/>
    </source>
</evidence>
<evidence type="ECO:0000256" key="4">
    <source>
        <dbReference type="ARBA" id="ARBA00022597"/>
    </source>
</evidence>
<proteinExistence type="predicted"/>
<gene>
    <name evidence="15" type="ORF">EDD60_103178</name>
</gene>
<feature type="transmembrane region" description="Helical" evidence="12">
    <location>
        <begin position="297"/>
        <end position="327"/>
    </location>
</feature>
<dbReference type="InterPro" id="IPR018113">
    <property type="entry name" value="PTrfase_EIIB_Cys"/>
</dbReference>
<accession>A0A4R3Z9D0</accession>
<evidence type="ECO:0000256" key="2">
    <source>
        <dbReference type="ARBA" id="ARBA00022448"/>
    </source>
</evidence>
<dbReference type="Proteomes" id="UP000295515">
    <property type="component" value="Unassembled WGS sequence"/>
</dbReference>
<dbReference type="InterPro" id="IPR003352">
    <property type="entry name" value="PTS_EIIC"/>
</dbReference>
<dbReference type="EMBL" id="SMCQ01000003">
    <property type="protein sequence ID" value="TCW01721.1"/>
    <property type="molecule type" value="Genomic_DNA"/>
</dbReference>
<dbReference type="InterPro" id="IPR050429">
    <property type="entry name" value="PTS_Glucose_EIICBA"/>
</dbReference>
<comment type="caution">
    <text evidence="15">The sequence shown here is derived from an EMBL/GenBank/DDBJ whole genome shotgun (WGS) entry which is preliminary data.</text>
</comment>
<dbReference type="PROSITE" id="PS51098">
    <property type="entry name" value="PTS_EIIB_TYPE_1"/>
    <property type="match status" value="1"/>
</dbReference>
<dbReference type="InterPro" id="IPR001996">
    <property type="entry name" value="PTS_IIB_1"/>
</dbReference>
<dbReference type="GeneID" id="98914654"/>
<dbReference type="GO" id="GO:0005886">
    <property type="term" value="C:plasma membrane"/>
    <property type="evidence" value="ECO:0007669"/>
    <property type="project" value="UniProtKB-SubCell"/>
</dbReference>
<dbReference type="GO" id="GO:0009401">
    <property type="term" value="P:phosphoenolpyruvate-dependent sugar phosphotransferase system"/>
    <property type="evidence" value="ECO:0007669"/>
    <property type="project" value="UniProtKB-KW"/>
</dbReference>
<dbReference type="PANTHER" id="PTHR30009:SF20">
    <property type="entry name" value="PTS SYSTEM GLUCOSE-SPECIFIC EIICB COMPONENT-RELATED"/>
    <property type="match status" value="1"/>
</dbReference>
<evidence type="ECO:0000256" key="7">
    <source>
        <dbReference type="ARBA" id="ARBA00022692"/>
    </source>
</evidence>
<feature type="transmembrane region" description="Helical" evidence="12">
    <location>
        <begin position="20"/>
        <end position="37"/>
    </location>
</feature>
<keyword evidence="2" id="KW-0813">Transport</keyword>
<dbReference type="PROSITE" id="PS01035">
    <property type="entry name" value="PTS_EIIB_TYPE_1_CYS"/>
    <property type="match status" value="1"/>
</dbReference>
<keyword evidence="5" id="KW-0808">Transferase</keyword>
<comment type="subcellular location">
    <subcellularLocation>
        <location evidence="1">Cell membrane</location>
        <topology evidence="1">Multi-pass membrane protein</topology>
    </subcellularLocation>
</comment>
<feature type="domain" description="PTS EIIB type-1" evidence="13">
    <location>
        <begin position="394"/>
        <end position="471"/>
    </location>
</feature>
<feature type="transmembrane region" description="Helical" evidence="12">
    <location>
        <begin position="267"/>
        <end position="285"/>
    </location>
</feature>